<evidence type="ECO:0000313" key="5">
    <source>
        <dbReference type="Proteomes" id="UP001165120"/>
    </source>
</evidence>
<evidence type="ECO:0000313" key="4">
    <source>
        <dbReference type="EMBL" id="GME76322.1"/>
    </source>
</evidence>
<dbReference type="FunFam" id="3.30.420.210:FF:000002">
    <property type="entry name" value="UBX domain-containing protein 1"/>
    <property type="match status" value="1"/>
</dbReference>
<dbReference type="Proteomes" id="UP001165120">
    <property type="component" value="Unassembled WGS sequence"/>
</dbReference>
<feature type="region of interest" description="Disordered" evidence="1">
    <location>
        <begin position="42"/>
        <end position="123"/>
    </location>
</feature>
<dbReference type="SMART" id="SM00553">
    <property type="entry name" value="SEP"/>
    <property type="match status" value="1"/>
</dbReference>
<dbReference type="Pfam" id="PF14555">
    <property type="entry name" value="UBA_4"/>
    <property type="match status" value="1"/>
</dbReference>
<evidence type="ECO:0000259" key="2">
    <source>
        <dbReference type="PROSITE" id="PS50033"/>
    </source>
</evidence>
<dbReference type="GO" id="GO:0043130">
    <property type="term" value="F:ubiquitin binding"/>
    <property type="evidence" value="ECO:0007669"/>
    <property type="project" value="TreeGrafter"/>
</dbReference>
<dbReference type="AlphaFoldDB" id="A0A9W6T7Z6"/>
<dbReference type="Pfam" id="PF00789">
    <property type="entry name" value="UBX"/>
    <property type="match status" value="1"/>
</dbReference>
<dbReference type="Gene3D" id="3.30.420.210">
    <property type="entry name" value="SEP domain"/>
    <property type="match status" value="1"/>
</dbReference>
<dbReference type="Gene3D" id="3.10.20.90">
    <property type="entry name" value="Phosphatidylinositol 3-kinase Catalytic Subunit, Chain A, domain 1"/>
    <property type="match status" value="1"/>
</dbReference>
<gene>
    <name evidence="4" type="ORF">Cboi02_000512900</name>
</gene>
<dbReference type="GO" id="GO:0005634">
    <property type="term" value="C:nucleus"/>
    <property type="evidence" value="ECO:0007669"/>
    <property type="project" value="TreeGrafter"/>
</dbReference>
<dbReference type="SUPFAM" id="SSF46934">
    <property type="entry name" value="UBA-like"/>
    <property type="match status" value="1"/>
</dbReference>
<dbReference type="CDD" id="cd01770">
    <property type="entry name" value="UBX_UBXN2"/>
    <property type="match status" value="1"/>
</dbReference>
<sequence length="384" mass="42544">MSSNEETISEFIGLTMSSESIAKQYLENHNWDLQEAVESYFMEPEASSSSAQPAAASSSTSTNSAAQSSKKQKSSSAASSKFKSFSDIRENDDDDDEENNLFTGGEKSGLQVENPDDVKRRNDPLGLVQDLLKKAERQANEPDSREPVQEVKNAFVGTGHKLGSVENEVDSVQIGDSASKKKTPQRVNRTITFWKEGFQVDEGQLYRYDDPKNAEYLKILNSGRAPLALLNVEMFQEVDVQVIKKMDEEFKPPKRKFGGFIGKGQRLGSPVPGEPLSASPEVVEQTEESANVEPENKEDAALAEEESVGDAPVQIRLSNGKRIVHKFNSTDSVEVVFDFVKQNTEDSGRSWFLAFAFPLKKIEDTTQTIKEAGLINSVVVQRWS</sequence>
<dbReference type="Pfam" id="PF08059">
    <property type="entry name" value="SEP"/>
    <property type="match status" value="1"/>
</dbReference>
<protein>
    <submittedName>
        <fullName evidence="4">Unnamed protein product</fullName>
    </submittedName>
</protein>
<feature type="domain" description="UBX" evidence="2">
    <location>
        <begin position="306"/>
        <end position="382"/>
    </location>
</feature>
<dbReference type="PROSITE" id="PS51399">
    <property type="entry name" value="SEP"/>
    <property type="match status" value="1"/>
</dbReference>
<dbReference type="GO" id="GO:0005829">
    <property type="term" value="C:cytosol"/>
    <property type="evidence" value="ECO:0007669"/>
    <property type="project" value="TreeGrafter"/>
</dbReference>
<dbReference type="GO" id="GO:0007030">
    <property type="term" value="P:Golgi organization"/>
    <property type="evidence" value="ECO:0007669"/>
    <property type="project" value="TreeGrafter"/>
</dbReference>
<dbReference type="GO" id="GO:0061025">
    <property type="term" value="P:membrane fusion"/>
    <property type="evidence" value="ECO:0007669"/>
    <property type="project" value="TreeGrafter"/>
</dbReference>
<keyword evidence="5" id="KW-1185">Reference proteome</keyword>
<feature type="domain" description="SEP" evidence="3">
    <location>
        <begin position="186"/>
        <end position="251"/>
    </location>
</feature>
<dbReference type="GO" id="GO:0000045">
    <property type="term" value="P:autophagosome assembly"/>
    <property type="evidence" value="ECO:0007669"/>
    <property type="project" value="TreeGrafter"/>
</dbReference>
<organism evidence="4 5">
    <name type="scientific">Candida boidinii</name>
    <name type="common">Yeast</name>
    <dbReference type="NCBI Taxonomy" id="5477"/>
    <lineage>
        <taxon>Eukaryota</taxon>
        <taxon>Fungi</taxon>
        <taxon>Dikarya</taxon>
        <taxon>Ascomycota</taxon>
        <taxon>Saccharomycotina</taxon>
        <taxon>Pichiomycetes</taxon>
        <taxon>Pichiales</taxon>
        <taxon>Pichiaceae</taxon>
        <taxon>Ogataea</taxon>
        <taxon>Ogataea/Candida clade</taxon>
    </lineage>
</organism>
<feature type="compositionally biased region" description="Low complexity" evidence="1">
    <location>
        <begin position="46"/>
        <end position="83"/>
    </location>
</feature>
<dbReference type="PANTHER" id="PTHR23333:SF20">
    <property type="entry name" value="NSFL1 COFACTOR P47"/>
    <property type="match status" value="1"/>
</dbReference>
<dbReference type="PROSITE" id="PS50033">
    <property type="entry name" value="UBX"/>
    <property type="match status" value="1"/>
</dbReference>
<dbReference type="GO" id="GO:0043161">
    <property type="term" value="P:proteasome-mediated ubiquitin-dependent protein catabolic process"/>
    <property type="evidence" value="ECO:0007669"/>
    <property type="project" value="TreeGrafter"/>
</dbReference>
<dbReference type="InterPro" id="IPR009060">
    <property type="entry name" value="UBA-like_sf"/>
</dbReference>
<dbReference type="Gene3D" id="1.10.8.10">
    <property type="entry name" value="DNA helicase RuvA subunit, C-terminal domain"/>
    <property type="match status" value="1"/>
</dbReference>
<comment type="caution">
    <text evidence="4">The sequence shown here is derived from an EMBL/GenBank/DDBJ whole genome shotgun (WGS) entry which is preliminary data.</text>
</comment>
<dbReference type="PANTHER" id="PTHR23333">
    <property type="entry name" value="UBX DOMAIN CONTAINING PROTEIN"/>
    <property type="match status" value="1"/>
</dbReference>
<dbReference type="GO" id="GO:0031468">
    <property type="term" value="P:nuclear membrane reassembly"/>
    <property type="evidence" value="ECO:0007669"/>
    <property type="project" value="TreeGrafter"/>
</dbReference>
<dbReference type="InterPro" id="IPR012989">
    <property type="entry name" value="SEP_domain"/>
</dbReference>
<dbReference type="InterPro" id="IPR029071">
    <property type="entry name" value="Ubiquitin-like_domsf"/>
</dbReference>
<reference evidence="4" key="1">
    <citation type="submission" date="2023-04" db="EMBL/GenBank/DDBJ databases">
        <title>Candida boidinii NBRC 10035.</title>
        <authorList>
            <person name="Ichikawa N."/>
            <person name="Sato H."/>
            <person name="Tonouchi N."/>
        </authorList>
    </citation>
    <scope>NUCLEOTIDE SEQUENCE</scope>
    <source>
        <strain evidence="4">NBRC 10035</strain>
    </source>
</reference>
<dbReference type="SUPFAM" id="SSF102848">
    <property type="entry name" value="NSFL1 (p97 ATPase) cofactor p47, SEP domain"/>
    <property type="match status" value="1"/>
</dbReference>
<feature type="compositionally biased region" description="Acidic residues" evidence="1">
    <location>
        <begin position="90"/>
        <end position="99"/>
    </location>
</feature>
<evidence type="ECO:0000259" key="3">
    <source>
        <dbReference type="PROSITE" id="PS51399"/>
    </source>
</evidence>
<accession>A0A9W6T7Z6</accession>
<dbReference type="SUPFAM" id="SSF54236">
    <property type="entry name" value="Ubiquitin-like"/>
    <property type="match status" value="1"/>
</dbReference>
<dbReference type="InterPro" id="IPR036241">
    <property type="entry name" value="NSFL1C_SEP_dom_sf"/>
</dbReference>
<dbReference type="EMBL" id="BSXN01002339">
    <property type="protein sequence ID" value="GME76322.1"/>
    <property type="molecule type" value="Genomic_DNA"/>
</dbReference>
<proteinExistence type="predicted"/>
<evidence type="ECO:0000256" key="1">
    <source>
        <dbReference type="SAM" id="MobiDB-lite"/>
    </source>
</evidence>
<dbReference type="SMART" id="SM00166">
    <property type="entry name" value="UBX"/>
    <property type="match status" value="1"/>
</dbReference>
<dbReference type="InterPro" id="IPR001012">
    <property type="entry name" value="UBX_dom"/>
</dbReference>
<name>A0A9W6T7Z6_CANBO</name>